<accession>A0A7Y9LNW9</accession>
<keyword evidence="4" id="KW-1185">Reference proteome</keyword>
<sequence length="328" mass="33922">MPSALPWIRALGASLLTLALAPSFAASSGAAYPTRPIKMVVAAPTGGLPDVIARIVAQHMTTSLGQAVVVENKPSAGGIIATESVAKAAPDGYTVLLLDLSPLTINPTLYKKLPYDAVNGFAPVRLLGIAPLFLVTNPNVPAKTFQELVAMVKAAPGKHTYGTIGVGSLHHIAFEEMKAATGMDMLHVPFREQPSGPVVAGQVDMILAGLPSIEGFVKGNRLNMIAVSTSKRAPQTPALPTIAESGLPGYDVSADIGVIAPKGTPPEVISTLSNALADALKQPDTLARFNELGILAADMPAEAYAAHIRKEMQRFAKSVTAAGLAGSN</sequence>
<dbReference type="InterPro" id="IPR042100">
    <property type="entry name" value="Bug_dom1"/>
</dbReference>
<dbReference type="RefSeq" id="WP_179586759.1">
    <property type="nucleotide sequence ID" value="NZ_JACBYR010000001.1"/>
</dbReference>
<comment type="caution">
    <text evidence="3">The sequence shown here is derived from an EMBL/GenBank/DDBJ whole genome shotgun (WGS) entry which is preliminary data.</text>
</comment>
<dbReference type="InterPro" id="IPR005064">
    <property type="entry name" value="BUG"/>
</dbReference>
<dbReference type="EMBL" id="JACBYR010000001">
    <property type="protein sequence ID" value="NYE83251.1"/>
    <property type="molecule type" value="Genomic_DNA"/>
</dbReference>
<dbReference type="Gene3D" id="3.40.190.10">
    <property type="entry name" value="Periplasmic binding protein-like II"/>
    <property type="match status" value="1"/>
</dbReference>
<evidence type="ECO:0000256" key="1">
    <source>
        <dbReference type="ARBA" id="ARBA00006987"/>
    </source>
</evidence>
<dbReference type="PANTHER" id="PTHR42928">
    <property type="entry name" value="TRICARBOXYLATE-BINDING PROTEIN"/>
    <property type="match status" value="1"/>
</dbReference>
<dbReference type="Gene3D" id="3.40.190.150">
    <property type="entry name" value="Bordetella uptake gene, domain 1"/>
    <property type="match status" value="1"/>
</dbReference>
<name>A0A7Y9LNW9_9BURK</name>
<dbReference type="PIRSF" id="PIRSF017082">
    <property type="entry name" value="YflP"/>
    <property type="match status" value="1"/>
</dbReference>
<evidence type="ECO:0000313" key="3">
    <source>
        <dbReference type="EMBL" id="NYE83251.1"/>
    </source>
</evidence>
<keyword evidence="2" id="KW-0732">Signal</keyword>
<comment type="similarity">
    <text evidence="1">Belongs to the UPF0065 (bug) family.</text>
</comment>
<dbReference type="SUPFAM" id="SSF53850">
    <property type="entry name" value="Periplasmic binding protein-like II"/>
    <property type="match status" value="1"/>
</dbReference>
<organism evidence="3 4">
    <name type="scientific">Pigmentiphaga litoralis</name>
    <dbReference type="NCBI Taxonomy" id="516702"/>
    <lineage>
        <taxon>Bacteria</taxon>
        <taxon>Pseudomonadati</taxon>
        <taxon>Pseudomonadota</taxon>
        <taxon>Betaproteobacteria</taxon>
        <taxon>Burkholderiales</taxon>
        <taxon>Alcaligenaceae</taxon>
        <taxon>Pigmentiphaga</taxon>
    </lineage>
</organism>
<evidence type="ECO:0000313" key="4">
    <source>
        <dbReference type="Proteomes" id="UP000542125"/>
    </source>
</evidence>
<feature type="signal peptide" evidence="2">
    <location>
        <begin position="1"/>
        <end position="25"/>
    </location>
</feature>
<dbReference type="Proteomes" id="UP000542125">
    <property type="component" value="Unassembled WGS sequence"/>
</dbReference>
<reference evidence="3 4" key="1">
    <citation type="submission" date="2020-07" db="EMBL/GenBank/DDBJ databases">
        <title>Genomic Encyclopedia of Type Strains, Phase IV (KMG-V): Genome sequencing to study the core and pangenomes of soil and plant-associated prokaryotes.</title>
        <authorList>
            <person name="Whitman W."/>
        </authorList>
    </citation>
    <scope>NUCLEOTIDE SEQUENCE [LARGE SCALE GENOMIC DNA]</scope>
    <source>
        <strain evidence="3 4">SAS40</strain>
    </source>
</reference>
<gene>
    <name evidence="3" type="ORF">FHW18_002522</name>
</gene>
<proteinExistence type="inferred from homology"/>
<evidence type="ECO:0000256" key="2">
    <source>
        <dbReference type="SAM" id="SignalP"/>
    </source>
</evidence>
<dbReference type="Pfam" id="PF03401">
    <property type="entry name" value="TctC"/>
    <property type="match status" value="1"/>
</dbReference>
<dbReference type="PANTHER" id="PTHR42928:SF5">
    <property type="entry name" value="BLR1237 PROTEIN"/>
    <property type="match status" value="1"/>
</dbReference>
<protein>
    <submittedName>
        <fullName evidence="3">Tripartite-type tricarboxylate transporter receptor subunit TctC</fullName>
    </submittedName>
</protein>
<feature type="chain" id="PRO_5031268114" evidence="2">
    <location>
        <begin position="26"/>
        <end position="328"/>
    </location>
</feature>
<dbReference type="AlphaFoldDB" id="A0A7Y9LNW9"/>
<keyword evidence="3" id="KW-0675">Receptor</keyword>